<evidence type="ECO:0000313" key="2">
    <source>
        <dbReference type="EMBL" id="CAG9312290.1"/>
    </source>
</evidence>
<feature type="coiled-coil region" evidence="1">
    <location>
        <begin position="324"/>
        <end position="366"/>
    </location>
</feature>
<comment type="caution">
    <text evidence="2">The sequence shown here is derived from an EMBL/GenBank/DDBJ whole genome shotgun (WGS) entry which is preliminary data.</text>
</comment>
<reference evidence="2" key="1">
    <citation type="submission" date="2021-09" db="EMBL/GenBank/DDBJ databases">
        <authorList>
            <consortium name="AG Swart"/>
            <person name="Singh M."/>
            <person name="Singh A."/>
            <person name="Seah K."/>
            <person name="Emmerich C."/>
        </authorList>
    </citation>
    <scope>NUCLEOTIDE SEQUENCE</scope>
    <source>
        <strain evidence="2">ATCC30299</strain>
    </source>
</reference>
<protein>
    <submittedName>
        <fullName evidence="2">Uncharacterized protein</fullName>
    </submittedName>
</protein>
<evidence type="ECO:0000256" key="1">
    <source>
        <dbReference type="SAM" id="Coils"/>
    </source>
</evidence>
<proteinExistence type="predicted"/>
<evidence type="ECO:0000313" key="3">
    <source>
        <dbReference type="Proteomes" id="UP001162131"/>
    </source>
</evidence>
<dbReference type="AlphaFoldDB" id="A0AAU9IEK1"/>
<organism evidence="2 3">
    <name type="scientific">Blepharisma stoltei</name>
    <dbReference type="NCBI Taxonomy" id="1481888"/>
    <lineage>
        <taxon>Eukaryota</taxon>
        <taxon>Sar</taxon>
        <taxon>Alveolata</taxon>
        <taxon>Ciliophora</taxon>
        <taxon>Postciliodesmatophora</taxon>
        <taxon>Heterotrichea</taxon>
        <taxon>Heterotrichida</taxon>
        <taxon>Blepharismidae</taxon>
        <taxon>Blepharisma</taxon>
    </lineage>
</organism>
<keyword evidence="1" id="KW-0175">Coiled coil</keyword>
<name>A0AAU9IEK1_9CILI</name>
<dbReference type="EMBL" id="CAJZBQ010000005">
    <property type="protein sequence ID" value="CAG9312290.1"/>
    <property type="molecule type" value="Genomic_DNA"/>
</dbReference>
<gene>
    <name evidence="2" type="ORF">BSTOLATCC_MIC5532</name>
</gene>
<sequence length="430" mass="51355">MLIEIEHTAPAYSSKARTASLLPSPRTNFQSISSPPSAYNLYSQDRNSKVKEFNYENTKKQLNSLYNKLSSAEAHKEAIEAQRKEKFRSQDEKRQRRTLRSKISKILSSLPELCQKQNKHDTWTKAVEKRQNLIKLNEIRSSRGLDPLEKLEISSDEEVDYNGNLYKKTDYFDRPVTLRNLLYENLTPKELAVMSEDPLYYIQNSKYLEDLNLLKEKSWDELIAEDPKDPNNIKKSKRNFTDKFLLRNCKSESQKLRLKDPEAILLTKRAQMNDSQNSRVEQAMESQKMMEQYFRDKQEQFKLKSHEKYQKIQNMIEENRISIRKRYETKQAKIEEKIHKEKARQAEQLQKKKQIYEKHVQKIIEMKKKKETALDTLRDFKEIFNEMENVYKIKLKEQQMSQKLVGVKDLIKKWEAKEYFLHKSRDFSTL</sequence>
<feature type="coiled-coil region" evidence="1">
    <location>
        <begin position="55"/>
        <end position="82"/>
    </location>
</feature>
<accession>A0AAU9IEK1</accession>
<keyword evidence="3" id="KW-1185">Reference proteome</keyword>
<dbReference type="Proteomes" id="UP001162131">
    <property type="component" value="Unassembled WGS sequence"/>
</dbReference>